<dbReference type="EMBL" id="BSET01000002">
    <property type="protein sequence ID" value="GLK02575.1"/>
    <property type="molecule type" value="Genomic_DNA"/>
</dbReference>
<dbReference type="RefSeq" id="WP_204937426.1">
    <property type="nucleotide sequence ID" value="NZ_BAAAUM010000002.1"/>
</dbReference>
<name>A0A9W6HUG0_9MICO</name>
<dbReference type="Pfam" id="PF03551">
    <property type="entry name" value="PadR"/>
    <property type="match status" value="1"/>
</dbReference>
<evidence type="ECO:0000313" key="3">
    <source>
        <dbReference type="Proteomes" id="UP001142325"/>
    </source>
</evidence>
<protein>
    <recommendedName>
        <fullName evidence="1">Transcription regulator PadR N-terminal domain-containing protein</fullName>
    </recommendedName>
</protein>
<dbReference type="SUPFAM" id="SSF46785">
    <property type="entry name" value="Winged helix' DNA-binding domain"/>
    <property type="match status" value="1"/>
</dbReference>
<evidence type="ECO:0000259" key="1">
    <source>
        <dbReference type="Pfam" id="PF03551"/>
    </source>
</evidence>
<proteinExistence type="predicted"/>
<dbReference type="InterPro" id="IPR036390">
    <property type="entry name" value="WH_DNA-bd_sf"/>
</dbReference>
<gene>
    <name evidence="2" type="ORF">GCM10017596_22900</name>
</gene>
<sequence length="183" mass="20040">MSFVVLGLLMIVGPQTVYTLNKLFQEGVSLFYSASLGSLRSAVTRLLDEGHVACEESTSNGRAKKTYSITPSGRAAFQSWMTAPITERDLQTAALARLYFLGAIEDSSTRRGILTGIAMRAAADHARLTQLATLVDATYIPEEYADLAFYQRQTLEFGLRTFSFGHEFFSALPDAAPTTPRTP</sequence>
<dbReference type="AlphaFoldDB" id="A0A9W6HUG0"/>
<dbReference type="Proteomes" id="UP001142325">
    <property type="component" value="Unassembled WGS sequence"/>
</dbReference>
<accession>A0A9W6HUG0</accession>
<organism evidence="2 3">
    <name type="scientific">Microbacterium keratanolyticum</name>
    <dbReference type="NCBI Taxonomy" id="67574"/>
    <lineage>
        <taxon>Bacteria</taxon>
        <taxon>Bacillati</taxon>
        <taxon>Actinomycetota</taxon>
        <taxon>Actinomycetes</taxon>
        <taxon>Micrococcales</taxon>
        <taxon>Microbacteriaceae</taxon>
        <taxon>Microbacterium</taxon>
    </lineage>
</organism>
<evidence type="ECO:0000313" key="2">
    <source>
        <dbReference type="EMBL" id="GLK02575.1"/>
    </source>
</evidence>
<reference evidence="2" key="2">
    <citation type="submission" date="2023-01" db="EMBL/GenBank/DDBJ databases">
        <authorList>
            <person name="Sun Q."/>
            <person name="Evtushenko L."/>
        </authorList>
    </citation>
    <scope>NUCLEOTIDE SEQUENCE</scope>
    <source>
        <strain evidence="2">VKM Ac-1958</strain>
    </source>
</reference>
<dbReference type="InterPro" id="IPR005149">
    <property type="entry name" value="Tscrpt_reg_PadR_N"/>
</dbReference>
<keyword evidence="3" id="KW-1185">Reference proteome</keyword>
<reference evidence="2" key="1">
    <citation type="journal article" date="2014" name="Int. J. Syst. Evol. Microbiol.">
        <title>Complete genome sequence of Corynebacterium casei LMG S-19264T (=DSM 44701T), isolated from a smear-ripened cheese.</title>
        <authorList>
            <consortium name="US DOE Joint Genome Institute (JGI-PGF)"/>
            <person name="Walter F."/>
            <person name="Albersmeier A."/>
            <person name="Kalinowski J."/>
            <person name="Ruckert C."/>
        </authorList>
    </citation>
    <scope>NUCLEOTIDE SEQUENCE</scope>
    <source>
        <strain evidence="2">VKM Ac-1958</strain>
    </source>
</reference>
<feature type="domain" description="Transcription regulator PadR N-terminal" evidence="1">
    <location>
        <begin position="6"/>
        <end position="78"/>
    </location>
</feature>
<dbReference type="InterPro" id="IPR036388">
    <property type="entry name" value="WH-like_DNA-bd_sf"/>
</dbReference>
<dbReference type="Gene3D" id="1.10.10.10">
    <property type="entry name" value="Winged helix-like DNA-binding domain superfamily/Winged helix DNA-binding domain"/>
    <property type="match status" value="1"/>
</dbReference>
<comment type="caution">
    <text evidence="2">The sequence shown here is derived from an EMBL/GenBank/DDBJ whole genome shotgun (WGS) entry which is preliminary data.</text>
</comment>